<feature type="domain" description="Low molecular weight protein antigen 6 PH" evidence="2">
    <location>
        <begin position="72"/>
        <end position="141"/>
    </location>
</feature>
<evidence type="ECO:0000313" key="4">
    <source>
        <dbReference type="Proteomes" id="UP000683575"/>
    </source>
</evidence>
<accession>A0A975T2K5</accession>
<evidence type="ECO:0000313" key="3">
    <source>
        <dbReference type="EMBL" id="QWZ10242.1"/>
    </source>
</evidence>
<dbReference type="RefSeq" id="WP_216942088.1">
    <property type="nucleotide sequence ID" value="NZ_CP077062.1"/>
</dbReference>
<proteinExistence type="predicted"/>
<organism evidence="3 4">
    <name type="scientific">Nocardioides panacis</name>
    <dbReference type="NCBI Taxonomy" id="2849501"/>
    <lineage>
        <taxon>Bacteria</taxon>
        <taxon>Bacillati</taxon>
        <taxon>Actinomycetota</taxon>
        <taxon>Actinomycetes</taxon>
        <taxon>Propionibacteriales</taxon>
        <taxon>Nocardioidaceae</taxon>
        <taxon>Nocardioides</taxon>
    </lineage>
</organism>
<protein>
    <submittedName>
        <fullName evidence="3">PH domain-containing protein</fullName>
    </submittedName>
</protein>
<sequence length="149" mass="16198">MPADSDLTLPQTFRPLGVRMAIYVAGGLLVLVVGVTWFAFPQEIRDQFTYFQRGTVIGLGLMFYAGGFALARSRLVAREDGLTVVNGYRSRRFAWAEVVEVTLRPGSPWAVLDVADGTTVAAMGIQGSDGPRATAQVRRLRALIAQHSV</sequence>
<dbReference type="AlphaFoldDB" id="A0A975T2K5"/>
<feature type="transmembrane region" description="Helical" evidence="1">
    <location>
        <begin position="20"/>
        <end position="40"/>
    </location>
</feature>
<keyword evidence="4" id="KW-1185">Reference proteome</keyword>
<reference evidence="3" key="1">
    <citation type="submission" date="2021-06" db="EMBL/GenBank/DDBJ databases">
        <title>Complete genome sequence of Nocardioides sp. G188.</title>
        <authorList>
            <person name="Im W.-T."/>
        </authorList>
    </citation>
    <scope>NUCLEOTIDE SEQUENCE</scope>
    <source>
        <strain evidence="3">G188</strain>
    </source>
</reference>
<evidence type="ECO:0000256" key="1">
    <source>
        <dbReference type="SAM" id="Phobius"/>
    </source>
</evidence>
<gene>
    <name evidence="3" type="ORF">KRR39_11245</name>
</gene>
<feature type="transmembrane region" description="Helical" evidence="1">
    <location>
        <begin position="52"/>
        <end position="71"/>
    </location>
</feature>
<keyword evidence="1" id="KW-0812">Transmembrane</keyword>
<keyword evidence="1" id="KW-0472">Membrane</keyword>
<name>A0A975T2K5_9ACTN</name>
<dbReference type="KEGG" id="nps:KRR39_11245"/>
<keyword evidence="1" id="KW-1133">Transmembrane helix</keyword>
<evidence type="ECO:0000259" key="2">
    <source>
        <dbReference type="Pfam" id="PF10756"/>
    </source>
</evidence>
<dbReference type="EMBL" id="CP077062">
    <property type="protein sequence ID" value="QWZ10242.1"/>
    <property type="molecule type" value="Genomic_DNA"/>
</dbReference>
<dbReference type="Pfam" id="PF10756">
    <property type="entry name" value="bPH_6"/>
    <property type="match status" value="1"/>
</dbReference>
<dbReference type="Proteomes" id="UP000683575">
    <property type="component" value="Chromosome"/>
</dbReference>
<dbReference type="InterPro" id="IPR019692">
    <property type="entry name" value="CFP-6_PH"/>
</dbReference>